<dbReference type="SUPFAM" id="SSF52317">
    <property type="entry name" value="Class I glutamine amidotransferase-like"/>
    <property type="match status" value="1"/>
</dbReference>
<evidence type="ECO:0000313" key="3">
    <source>
        <dbReference type="Proteomes" id="UP000199306"/>
    </source>
</evidence>
<dbReference type="InterPro" id="IPR052158">
    <property type="entry name" value="INH-QAR"/>
</dbReference>
<dbReference type="OrthoDB" id="6382410at2"/>
<dbReference type="STRING" id="1079859.SAMN04515674_104307"/>
<dbReference type="EMBL" id="FOXH01000004">
    <property type="protein sequence ID" value="SFP63470.1"/>
    <property type="molecule type" value="Genomic_DNA"/>
</dbReference>
<dbReference type="Gene3D" id="3.40.50.880">
    <property type="match status" value="1"/>
</dbReference>
<dbReference type="GO" id="GO:0006355">
    <property type="term" value="P:regulation of DNA-templated transcription"/>
    <property type="evidence" value="ECO:0007669"/>
    <property type="project" value="TreeGrafter"/>
</dbReference>
<name>A0A1I5RYC8_9BACT</name>
<reference evidence="2 3" key="1">
    <citation type="submission" date="2016-10" db="EMBL/GenBank/DDBJ databases">
        <authorList>
            <person name="de Groot N.N."/>
        </authorList>
    </citation>
    <scope>NUCLEOTIDE SEQUENCE [LARGE SCALE GENOMIC DNA]</scope>
    <source>
        <strain evidence="3">E92,LMG 26720,CCM 7988</strain>
    </source>
</reference>
<dbReference type="Proteomes" id="UP000199306">
    <property type="component" value="Unassembled WGS sequence"/>
</dbReference>
<dbReference type="PANTHER" id="PTHR43130:SF2">
    <property type="entry name" value="DJ-1_PFPI DOMAIN-CONTAINING PROTEIN"/>
    <property type="match status" value="1"/>
</dbReference>
<organism evidence="2 3">
    <name type="scientific">Pseudarcicella hirudinis</name>
    <dbReference type="NCBI Taxonomy" id="1079859"/>
    <lineage>
        <taxon>Bacteria</taxon>
        <taxon>Pseudomonadati</taxon>
        <taxon>Bacteroidota</taxon>
        <taxon>Cytophagia</taxon>
        <taxon>Cytophagales</taxon>
        <taxon>Flectobacillaceae</taxon>
        <taxon>Pseudarcicella</taxon>
    </lineage>
</organism>
<dbReference type="RefSeq" id="WP_092015882.1">
    <property type="nucleotide sequence ID" value="NZ_FOXH01000004.1"/>
</dbReference>
<protein>
    <submittedName>
        <fullName evidence="2">Cyclohexyl-isocyanide hydratase</fullName>
    </submittedName>
</protein>
<dbReference type="AlphaFoldDB" id="A0A1I5RYC8"/>
<dbReference type="InterPro" id="IPR002818">
    <property type="entry name" value="DJ-1/PfpI"/>
</dbReference>
<dbReference type="PANTHER" id="PTHR43130">
    <property type="entry name" value="ARAC-FAMILY TRANSCRIPTIONAL REGULATOR"/>
    <property type="match status" value="1"/>
</dbReference>
<evidence type="ECO:0000313" key="2">
    <source>
        <dbReference type="EMBL" id="SFP63470.1"/>
    </source>
</evidence>
<feature type="domain" description="DJ-1/PfpI" evidence="1">
    <location>
        <begin position="5"/>
        <end position="164"/>
    </location>
</feature>
<dbReference type="Pfam" id="PF01965">
    <property type="entry name" value="DJ-1_PfpI"/>
    <property type="match status" value="1"/>
</dbReference>
<proteinExistence type="predicted"/>
<sequence>MENYRIGMLLFPELTLLDFVGPYDVFTKANCFEIFVVSENGGMIKAEGGLLIKADFSFEDCPDTDIIFVPGGKGITPLLNNPVYISFLQKQAKTAKYFTSVCTGSLLLATAGLLKGYRATTHWRSLELLRLLGIETLQERVVTDRNRITGGGVTAGIDFGLSLTALIGGEELAKSVQLQMEYTPAPPFDSGSPERAEHHLVEKVKILTKTSFDTRLKIIKEIMENA</sequence>
<keyword evidence="3" id="KW-1185">Reference proteome</keyword>
<gene>
    <name evidence="2" type="ORF">SAMN04515674_104307</name>
</gene>
<dbReference type="InterPro" id="IPR029062">
    <property type="entry name" value="Class_I_gatase-like"/>
</dbReference>
<evidence type="ECO:0000259" key="1">
    <source>
        <dbReference type="Pfam" id="PF01965"/>
    </source>
</evidence>
<dbReference type="CDD" id="cd03139">
    <property type="entry name" value="GATase1_PfpI_2"/>
    <property type="match status" value="1"/>
</dbReference>
<accession>A0A1I5RYC8</accession>